<reference evidence="3" key="1">
    <citation type="submission" date="2021-03" db="EMBL/GenBank/DDBJ databases">
        <authorList>
            <person name="Tagirdzhanova G."/>
        </authorList>
    </citation>
    <scope>NUCLEOTIDE SEQUENCE</scope>
</reference>
<feature type="compositionally biased region" description="Low complexity" evidence="1">
    <location>
        <begin position="36"/>
        <end position="49"/>
    </location>
</feature>
<evidence type="ECO:0000256" key="1">
    <source>
        <dbReference type="SAM" id="MobiDB-lite"/>
    </source>
</evidence>
<dbReference type="Proteomes" id="UP000664521">
    <property type="component" value="Unassembled WGS sequence"/>
</dbReference>
<dbReference type="AlphaFoldDB" id="A0A8H3IGX3"/>
<organism evidence="3 4">
    <name type="scientific">Heterodermia speciosa</name>
    <dbReference type="NCBI Taxonomy" id="116794"/>
    <lineage>
        <taxon>Eukaryota</taxon>
        <taxon>Fungi</taxon>
        <taxon>Dikarya</taxon>
        <taxon>Ascomycota</taxon>
        <taxon>Pezizomycotina</taxon>
        <taxon>Lecanoromycetes</taxon>
        <taxon>OSLEUM clade</taxon>
        <taxon>Lecanoromycetidae</taxon>
        <taxon>Caliciales</taxon>
        <taxon>Physciaceae</taxon>
        <taxon>Heterodermia</taxon>
    </lineage>
</organism>
<gene>
    <name evidence="3" type="ORF">HETSPECPRED_002357</name>
</gene>
<keyword evidence="2" id="KW-0812">Transmembrane</keyword>
<dbReference type="EMBL" id="CAJPDS010000015">
    <property type="protein sequence ID" value="CAF9915305.1"/>
    <property type="molecule type" value="Genomic_DNA"/>
</dbReference>
<feature type="transmembrane region" description="Helical" evidence="2">
    <location>
        <begin position="73"/>
        <end position="94"/>
    </location>
</feature>
<keyword evidence="2" id="KW-0472">Membrane</keyword>
<dbReference type="OrthoDB" id="5215637at2759"/>
<evidence type="ECO:0000313" key="3">
    <source>
        <dbReference type="EMBL" id="CAF9915305.1"/>
    </source>
</evidence>
<keyword evidence="2" id="KW-1133">Transmembrane helix</keyword>
<feature type="region of interest" description="Disordered" evidence="1">
    <location>
        <begin position="29"/>
        <end position="74"/>
    </location>
</feature>
<keyword evidence="4" id="KW-1185">Reference proteome</keyword>
<name>A0A8H3IGX3_9LECA</name>
<evidence type="ECO:0000313" key="4">
    <source>
        <dbReference type="Proteomes" id="UP000664521"/>
    </source>
</evidence>
<accession>A0A8H3IGX3</accession>
<sequence>MEVFELAAATIGNPSSTIPSWLLPSSSSTIKPSAVSSPSGTTDTTPSSTLRQVTATSRTATPIRNNSSTGSKIGAGVGVPLGIVTMICLTYLLWHKQRNEARLKQLKKQLMPQQEQTFDENSSCHAGEPYEMPVHERPAMLGVPKDHLHELPTIERSQEIEAGGRGEIYGVAAQQ</sequence>
<proteinExistence type="predicted"/>
<feature type="compositionally biased region" description="Polar residues" evidence="1">
    <location>
        <begin position="50"/>
        <end position="71"/>
    </location>
</feature>
<evidence type="ECO:0000256" key="2">
    <source>
        <dbReference type="SAM" id="Phobius"/>
    </source>
</evidence>
<comment type="caution">
    <text evidence="3">The sequence shown here is derived from an EMBL/GenBank/DDBJ whole genome shotgun (WGS) entry which is preliminary data.</text>
</comment>
<protein>
    <submittedName>
        <fullName evidence="3">Uncharacterized protein</fullName>
    </submittedName>
</protein>